<evidence type="ECO:0000313" key="2">
    <source>
        <dbReference type="EMBL" id="BCI64517.1"/>
    </source>
</evidence>
<dbReference type="InterPro" id="IPR035992">
    <property type="entry name" value="Ricin_B-like_lectins"/>
</dbReference>
<dbReference type="EMBL" id="AP023322">
    <property type="protein sequence ID" value="BCI64517.1"/>
    <property type="molecule type" value="Genomic_DNA"/>
</dbReference>
<name>A0A7G1I503_9BACT</name>
<dbReference type="RefSeq" id="WP_200755088.1">
    <property type="nucleotide sequence ID" value="NZ_AP023322.1"/>
</dbReference>
<proteinExistence type="predicted"/>
<dbReference type="Pfam" id="PF14200">
    <property type="entry name" value="RicinB_lectin_2"/>
    <property type="match status" value="2"/>
</dbReference>
<dbReference type="KEGG" id="copr:Cop2CBH44_28700"/>
<evidence type="ECO:0000313" key="3">
    <source>
        <dbReference type="Proteomes" id="UP000594042"/>
    </source>
</evidence>
<organism evidence="2 3">
    <name type="scientific">Coprobacter secundus subsp. similis</name>
    <dbReference type="NCBI Taxonomy" id="2751153"/>
    <lineage>
        <taxon>Bacteria</taxon>
        <taxon>Pseudomonadati</taxon>
        <taxon>Bacteroidota</taxon>
        <taxon>Bacteroidia</taxon>
        <taxon>Bacteroidales</taxon>
        <taxon>Barnesiellaceae</taxon>
        <taxon>Coprobacter</taxon>
    </lineage>
</organism>
<dbReference type="AlphaFoldDB" id="A0A7G1I503"/>
<dbReference type="Pfam" id="PF08757">
    <property type="entry name" value="CotH"/>
    <property type="match status" value="1"/>
</dbReference>
<evidence type="ECO:0000259" key="1">
    <source>
        <dbReference type="Pfam" id="PF14200"/>
    </source>
</evidence>
<feature type="domain" description="Ricin B lectin" evidence="1">
    <location>
        <begin position="526"/>
        <end position="609"/>
    </location>
</feature>
<dbReference type="Gene3D" id="2.80.10.50">
    <property type="match status" value="1"/>
</dbReference>
<keyword evidence="3" id="KW-1185">Reference proteome</keyword>
<dbReference type="CDD" id="cd00161">
    <property type="entry name" value="beta-trefoil_Ricin-like"/>
    <property type="match status" value="1"/>
</dbReference>
<dbReference type="PROSITE" id="PS50231">
    <property type="entry name" value="RICIN_B_LECTIN"/>
    <property type="match status" value="1"/>
</dbReference>
<sequence length="674" mass="78187">MKNRLHFITIFCFIAILFIREAVGQNYVQMTNLPTIYINTVDNKPIVSKEDYIDATLYYVDETGVKIYTELGIRGRGNSTWDLEKKPYRIKFGEKQIFMGPDRANAKSWTLLANFADKTLIRNAVAACIGSFAGQPFTAGAQFVDLVLNGTYLGNYQLSDQMEVRKKRVDIDEQEEIPAENANITGGYFLEVDGFATSEPVYYRTSRGVLVTVKSPDEEVIVSRQLEYIKNHMQLFEDALFSVDFADPENGYRPYVDSLTLASWYISTELTGNVDGFWSTYMYKKKDDPRFYWGPLWDYDIAFNNCNRVGDVSESLMSERGFGSDLTQKWILQMWKDPWFVRLINRTWKEYVERGIENHVMNYIDSIAAVIDRSQALNFQKWPINRRDYNEIVLFSTYQEGIDYLKSFLHTHCDYLTGVFEEAERNIKNPTPDFVLDTNYYYRILNKGNGNAVDVLDGSIGKICTWSPIQERESQQWEILPVGDYYQLINRASGLALYDNAEEDETGYRIGSQLEQRKSSSTQFRQQWSFIPINTENSYVIVNRQTQLAMNNEGGGVDNGNSVLSWTNNEENGAKDTRQWHIEKDEKKVVTSIKSTRCEMQYVVLYNSRTKQLHFEFKDAVRLDGKAEIYAENGRLILQFAMTDSVDLFHLRKGVYILKWVEKDMKRSVKLLIR</sequence>
<gene>
    <name evidence="2" type="ORF">Cop2CBH44_28700</name>
</gene>
<accession>A0A7G1I503</accession>
<reference evidence="3" key="1">
    <citation type="submission" date="2020-07" db="EMBL/GenBank/DDBJ databases">
        <title>Complete genome sequencing of Coprobacter sp. strain 2CBH44.</title>
        <authorList>
            <person name="Sakamoto M."/>
            <person name="Murakami T."/>
            <person name="Mori H."/>
        </authorList>
    </citation>
    <scope>NUCLEOTIDE SEQUENCE [LARGE SCALE GENOMIC DNA]</scope>
    <source>
        <strain evidence="3">2CBH44</strain>
    </source>
</reference>
<dbReference type="Proteomes" id="UP000594042">
    <property type="component" value="Chromosome"/>
</dbReference>
<dbReference type="SUPFAM" id="SSF50370">
    <property type="entry name" value="Ricin B-like lectins"/>
    <property type="match status" value="1"/>
</dbReference>
<dbReference type="InterPro" id="IPR000772">
    <property type="entry name" value="Ricin_B_lectin"/>
</dbReference>
<dbReference type="InterPro" id="IPR014867">
    <property type="entry name" value="Spore_coat_CotH_CotH2/3/7"/>
</dbReference>
<feature type="domain" description="Ricin B lectin" evidence="1">
    <location>
        <begin position="438"/>
        <end position="504"/>
    </location>
</feature>
<protein>
    <recommendedName>
        <fullName evidence="1">Ricin B lectin domain-containing protein</fullName>
    </recommendedName>
</protein>